<dbReference type="Proteomes" id="UP001596053">
    <property type="component" value="Unassembled WGS sequence"/>
</dbReference>
<dbReference type="Pfam" id="PF07878">
    <property type="entry name" value="RHH_5"/>
    <property type="match status" value="1"/>
</dbReference>
<dbReference type="InterPro" id="IPR012869">
    <property type="entry name" value="RHH_5"/>
</dbReference>
<name>A0ABW0ISE7_9HYPH</name>
<dbReference type="EMBL" id="JBHSLW010000006">
    <property type="protein sequence ID" value="MFC5418795.1"/>
    <property type="molecule type" value="Genomic_DNA"/>
</dbReference>
<sequence length="81" mass="9025">MKNVTITLPEQTLAKLRIEAAKAGKSVSKFMADLAEERIGSRTADPGQAMRQFLSGPLYDLTDENGKAPSREQIYDRSRVR</sequence>
<feature type="compositionally biased region" description="Basic and acidic residues" evidence="1">
    <location>
        <begin position="64"/>
        <end position="81"/>
    </location>
</feature>
<feature type="region of interest" description="Disordered" evidence="1">
    <location>
        <begin position="60"/>
        <end position="81"/>
    </location>
</feature>
<dbReference type="RefSeq" id="WP_377796195.1">
    <property type="nucleotide sequence ID" value="NZ_JBHSLW010000006.1"/>
</dbReference>
<protein>
    <submittedName>
        <fullName evidence="3">Ribbon-helix-helix protein, CopG family</fullName>
    </submittedName>
</protein>
<evidence type="ECO:0000313" key="4">
    <source>
        <dbReference type="Proteomes" id="UP001596053"/>
    </source>
</evidence>
<evidence type="ECO:0000259" key="2">
    <source>
        <dbReference type="Pfam" id="PF07878"/>
    </source>
</evidence>
<organism evidence="3 4">
    <name type="scientific">Bosea eneae</name>
    <dbReference type="NCBI Taxonomy" id="151454"/>
    <lineage>
        <taxon>Bacteria</taxon>
        <taxon>Pseudomonadati</taxon>
        <taxon>Pseudomonadota</taxon>
        <taxon>Alphaproteobacteria</taxon>
        <taxon>Hyphomicrobiales</taxon>
        <taxon>Boseaceae</taxon>
        <taxon>Bosea</taxon>
    </lineage>
</organism>
<gene>
    <name evidence="3" type="ORF">ACFPOB_04370</name>
</gene>
<evidence type="ECO:0000256" key="1">
    <source>
        <dbReference type="SAM" id="MobiDB-lite"/>
    </source>
</evidence>
<keyword evidence="4" id="KW-1185">Reference proteome</keyword>
<reference evidence="4" key="1">
    <citation type="journal article" date="2019" name="Int. J. Syst. Evol. Microbiol.">
        <title>The Global Catalogue of Microorganisms (GCM) 10K type strain sequencing project: providing services to taxonomists for standard genome sequencing and annotation.</title>
        <authorList>
            <consortium name="The Broad Institute Genomics Platform"/>
            <consortium name="The Broad Institute Genome Sequencing Center for Infectious Disease"/>
            <person name="Wu L."/>
            <person name="Ma J."/>
        </authorList>
    </citation>
    <scope>NUCLEOTIDE SEQUENCE [LARGE SCALE GENOMIC DNA]</scope>
    <source>
        <strain evidence="4">NCAIM B.01391</strain>
    </source>
</reference>
<accession>A0ABW0ISE7</accession>
<evidence type="ECO:0000313" key="3">
    <source>
        <dbReference type="EMBL" id="MFC5418795.1"/>
    </source>
</evidence>
<comment type="caution">
    <text evidence="3">The sequence shown here is derived from an EMBL/GenBank/DDBJ whole genome shotgun (WGS) entry which is preliminary data.</text>
</comment>
<proteinExistence type="predicted"/>
<feature type="domain" description="CopG-like ribbon-helix-helix" evidence="2">
    <location>
        <begin position="4"/>
        <end position="37"/>
    </location>
</feature>